<evidence type="ECO:0000256" key="2">
    <source>
        <dbReference type="ARBA" id="ARBA00022481"/>
    </source>
</evidence>
<dbReference type="Proteomes" id="UP001597059">
    <property type="component" value="Unassembled WGS sequence"/>
</dbReference>
<keyword evidence="3" id="KW-0812">Transmembrane</keyword>
<dbReference type="InterPro" id="IPR002416">
    <property type="entry name" value="T2SS_protein-GspH"/>
</dbReference>
<accession>A0ABW4AX14</accession>
<dbReference type="Gene3D" id="3.55.40.10">
    <property type="entry name" value="minor pseudopilin epsh domain"/>
    <property type="match status" value="1"/>
</dbReference>
<keyword evidence="2" id="KW-0488">Methylation</keyword>
<comment type="subcellular location">
    <subcellularLocation>
        <location evidence="1">Membrane</location>
        <topology evidence="1">Single-pass membrane protein</topology>
    </subcellularLocation>
</comment>
<keyword evidence="4" id="KW-1133">Transmembrane helix</keyword>
<protein>
    <submittedName>
        <fullName evidence="6">Tfp pilus assembly protein FimT/FimU</fullName>
    </submittedName>
</protein>
<dbReference type="PRINTS" id="PR00885">
    <property type="entry name" value="BCTERIALGSPH"/>
</dbReference>
<dbReference type="InterPro" id="IPR012902">
    <property type="entry name" value="N_methyl_site"/>
</dbReference>
<evidence type="ECO:0000313" key="7">
    <source>
        <dbReference type="Proteomes" id="UP001597059"/>
    </source>
</evidence>
<evidence type="ECO:0000256" key="3">
    <source>
        <dbReference type="ARBA" id="ARBA00022692"/>
    </source>
</evidence>
<evidence type="ECO:0000313" key="6">
    <source>
        <dbReference type="EMBL" id="MFD1382176.1"/>
    </source>
</evidence>
<keyword evidence="7" id="KW-1185">Reference proteome</keyword>
<dbReference type="Pfam" id="PF07963">
    <property type="entry name" value="N_methyl"/>
    <property type="match status" value="1"/>
</dbReference>
<reference evidence="7" key="1">
    <citation type="journal article" date="2019" name="Int. J. Syst. Evol. Microbiol.">
        <title>The Global Catalogue of Microorganisms (GCM) 10K type strain sequencing project: providing services to taxonomists for standard genome sequencing and annotation.</title>
        <authorList>
            <consortium name="The Broad Institute Genomics Platform"/>
            <consortium name="The Broad Institute Genome Sequencing Center for Infectious Disease"/>
            <person name="Wu L."/>
            <person name="Ma J."/>
        </authorList>
    </citation>
    <scope>NUCLEOTIDE SEQUENCE [LARGE SCALE GENOMIC DNA]</scope>
    <source>
        <strain evidence="7">JCM 30774</strain>
    </source>
</reference>
<evidence type="ECO:0000256" key="5">
    <source>
        <dbReference type="ARBA" id="ARBA00023136"/>
    </source>
</evidence>
<gene>
    <name evidence="6" type="ORF">ACFQ45_02275</name>
</gene>
<keyword evidence="5" id="KW-0472">Membrane</keyword>
<dbReference type="InterPro" id="IPR045584">
    <property type="entry name" value="Pilin-like"/>
</dbReference>
<dbReference type="RefSeq" id="WP_377364895.1">
    <property type="nucleotide sequence ID" value="NZ_JBHTMN010000003.1"/>
</dbReference>
<proteinExistence type="predicted"/>
<comment type="caution">
    <text evidence="6">The sequence shown here is derived from an EMBL/GenBank/DDBJ whole genome shotgun (WGS) entry which is preliminary data.</text>
</comment>
<organism evidence="6 7">
    <name type="scientific">Rhodanobacter aciditrophus</name>
    <dbReference type="NCBI Taxonomy" id="1623218"/>
    <lineage>
        <taxon>Bacteria</taxon>
        <taxon>Pseudomonadati</taxon>
        <taxon>Pseudomonadota</taxon>
        <taxon>Gammaproteobacteria</taxon>
        <taxon>Lysobacterales</taxon>
        <taxon>Rhodanobacteraceae</taxon>
        <taxon>Rhodanobacter</taxon>
    </lineage>
</organism>
<sequence>MARQNAFTLLELLIVLAILGGLLGLVTPNLSFDGEGAKLEREASSLRQALQSQIDQAWLQGESRFVELDEGAVSWFILKNGNWEQEQGLYLSDQIRSRLLLDESQLNSAVGVLDGPDSVDLVILSNGEYLPFQWTLISEQGDQRTITGDGINALALQ</sequence>
<evidence type="ECO:0000256" key="1">
    <source>
        <dbReference type="ARBA" id="ARBA00004167"/>
    </source>
</evidence>
<dbReference type="EMBL" id="JBHTMN010000003">
    <property type="protein sequence ID" value="MFD1382176.1"/>
    <property type="molecule type" value="Genomic_DNA"/>
</dbReference>
<dbReference type="SUPFAM" id="SSF54523">
    <property type="entry name" value="Pili subunits"/>
    <property type="match status" value="1"/>
</dbReference>
<name>A0ABW4AX14_9GAMM</name>
<dbReference type="NCBIfam" id="TIGR02532">
    <property type="entry name" value="IV_pilin_GFxxxE"/>
    <property type="match status" value="1"/>
</dbReference>
<evidence type="ECO:0000256" key="4">
    <source>
        <dbReference type="ARBA" id="ARBA00022989"/>
    </source>
</evidence>